<proteinExistence type="predicted"/>
<evidence type="ECO:0000313" key="2">
    <source>
        <dbReference type="Proteomes" id="UP000515512"/>
    </source>
</evidence>
<dbReference type="KEGG" id="nhu:H0264_25270"/>
<reference evidence="1 2" key="1">
    <citation type="submission" date="2020-07" db="EMBL/GenBank/DDBJ databases">
        <authorList>
            <person name="Zhuang K."/>
            <person name="Ran Y."/>
        </authorList>
    </citation>
    <scope>NUCLEOTIDE SEQUENCE [LARGE SCALE GENOMIC DNA]</scope>
    <source>
        <strain evidence="1 2">WCH-YHL-001</strain>
    </source>
</reference>
<evidence type="ECO:0000313" key="1">
    <source>
        <dbReference type="EMBL" id="QLY28637.1"/>
    </source>
</evidence>
<protein>
    <submittedName>
        <fullName evidence="1">Uncharacterized protein</fullName>
    </submittedName>
</protein>
<gene>
    <name evidence="1" type="ORF">H0264_25270</name>
</gene>
<dbReference type="EMBL" id="CP059399">
    <property type="protein sequence ID" value="QLY28637.1"/>
    <property type="molecule type" value="Genomic_DNA"/>
</dbReference>
<dbReference type="RefSeq" id="WP_181579843.1">
    <property type="nucleotide sequence ID" value="NZ_CP059399.1"/>
</dbReference>
<name>A0A7D6VB51_9NOCA</name>
<organism evidence="1 2">
    <name type="scientific">Nocardia huaxiensis</name>
    <dbReference type="NCBI Taxonomy" id="2755382"/>
    <lineage>
        <taxon>Bacteria</taxon>
        <taxon>Bacillati</taxon>
        <taxon>Actinomycetota</taxon>
        <taxon>Actinomycetes</taxon>
        <taxon>Mycobacteriales</taxon>
        <taxon>Nocardiaceae</taxon>
        <taxon>Nocardia</taxon>
    </lineage>
</organism>
<dbReference type="Proteomes" id="UP000515512">
    <property type="component" value="Chromosome"/>
</dbReference>
<dbReference type="AlphaFoldDB" id="A0A7D6VB51"/>
<sequence>MPLPHARTRLDWSDLSALVVRYRDPGIELPVGVCGRVHLEDRRTAGRVQRRKYLAHRVCRQHGCATRGTDLFRKNRGFTVTLPGELPRATREILRASARLSRFATTLGSLIEDSARYVPMTAKPVPAQHHRTGYHAECRCLEVVTLMDVGDAQTLLSLGDREIRTVLEHRHGGQAVGNNLRFLLYHVLHVYLRTNLIAEFGLEDRPEEWGSLRPGTVFRQQLMSDCDGLTFLPSARRHLTDGVFMVDAHATDQLVTACFRFLAHYQLLCDAVDYELDWNALIRPELGLA</sequence>
<accession>A0A7D6VB51</accession>
<keyword evidence="2" id="KW-1185">Reference proteome</keyword>